<comment type="caution">
    <text evidence="1">The sequence shown here is derived from an EMBL/GenBank/DDBJ whole genome shotgun (WGS) entry which is preliminary data.</text>
</comment>
<reference evidence="1 2" key="1">
    <citation type="submission" date="2021-09" db="EMBL/GenBank/DDBJ databases">
        <title>Genomic insights and catalytic innovation underlie evolution of tropane alkaloids biosynthesis.</title>
        <authorList>
            <person name="Wang Y.-J."/>
            <person name="Tian T."/>
            <person name="Huang J.-P."/>
            <person name="Huang S.-X."/>
        </authorList>
    </citation>
    <scope>NUCLEOTIDE SEQUENCE [LARGE SCALE GENOMIC DNA]</scope>
    <source>
        <strain evidence="1">KIB-2018</strain>
        <tissue evidence="1">Leaf</tissue>
    </source>
</reference>
<dbReference type="EMBL" id="JAIWQS010000004">
    <property type="protein sequence ID" value="KAJ8767857.1"/>
    <property type="molecule type" value="Genomic_DNA"/>
</dbReference>
<dbReference type="SUPFAM" id="SSF54928">
    <property type="entry name" value="RNA-binding domain, RBD"/>
    <property type="match status" value="1"/>
</dbReference>
<evidence type="ECO:0008006" key="3">
    <source>
        <dbReference type="Google" id="ProtNLM"/>
    </source>
</evidence>
<organism evidence="1 2">
    <name type="scientific">Erythroxylum novogranatense</name>
    <dbReference type="NCBI Taxonomy" id="1862640"/>
    <lineage>
        <taxon>Eukaryota</taxon>
        <taxon>Viridiplantae</taxon>
        <taxon>Streptophyta</taxon>
        <taxon>Embryophyta</taxon>
        <taxon>Tracheophyta</taxon>
        <taxon>Spermatophyta</taxon>
        <taxon>Magnoliopsida</taxon>
        <taxon>eudicotyledons</taxon>
        <taxon>Gunneridae</taxon>
        <taxon>Pentapetalae</taxon>
        <taxon>rosids</taxon>
        <taxon>fabids</taxon>
        <taxon>Malpighiales</taxon>
        <taxon>Erythroxylaceae</taxon>
        <taxon>Erythroxylum</taxon>
    </lineage>
</organism>
<protein>
    <recommendedName>
        <fullName evidence="3">RRM domain-containing protein</fullName>
    </recommendedName>
</protein>
<name>A0AAV8TLN8_9ROSI</name>
<evidence type="ECO:0000313" key="2">
    <source>
        <dbReference type="Proteomes" id="UP001159364"/>
    </source>
</evidence>
<accession>A0AAV8TLN8</accession>
<dbReference type="Proteomes" id="UP001159364">
    <property type="component" value="Linkage Group LG04"/>
</dbReference>
<proteinExistence type="predicted"/>
<evidence type="ECO:0000313" key="1">
    <source>
        <dbReference type="EMBL" id="KAJ8767857.1"/>
    </source>
</evidence>
<keyword evidence="2" id="KW-1185">Reference proteome</keyword>
<gene>
    <name evidence="1" type="ORF">K2173_020797</name>
</gene>
<dbReference type="GO" id="GO:0003676">
    <property type="term" value="F:nucleic acid binding"/>
    <property type="evidence" value="ECO:0007669"/>
    <property type="project" value="InterPro"/>
</dbReference>
<dbReference type="InterPro" id="IPR035979">
    <property type="entry name" value="RBD_domain_sf"/>
</dbReference>
<sequence length="104" mass="12342">MDSCYPNMQAPHIKMIKEERGRHYAGSHMYFMEDVYLLTWLLPQLRPGKAQFHELGYRIYAGNVPWNWQVDDARLRQAFSEYGNVVTAKKRVIHVVLALLHYVY</sequence>
<dbReference type="AlphaFoldDB" id="A0AAV8TLN8"/>